<dbReference type="SUPFAM" id="SSF50985">
    <property type="entry name" value="RCC1/BLIP-II"/>
    <property type="match status" value="1"/>
</dbReference>
<dbReference type="Proteomes" id="UP000242414">
    <property type="component" value="Unassembled WGS sequence"/>
</dbReference>
<dbReference type="PRINTS" id="PR00633">
    <property type="entry name" value="RCCNDNSATION"/>
</dbReference>
<proteinExistence type="predicted"/>
<evidence type="ECO:0000256" key="2">
    <source>
        <dbReference type="ARBA" id="ARBA00022737"/>
    </source>
</evidence>
<dbReference type="InterPro" id="IPR051553">
    <property type="entry name" value="Ran_GTPase-activating"/>
</dbReference>
<evidence type="ECO:0000313" key="5">
    <source>
        <dbReference type="EMBL" id="ORE09744.1"/>
    </source>
</evidence>
<keyword evidence="2" id="KW-0677">Repeat</keyword>
<evidence type="ECO:0000259" key="4">
    <source>
        <dbReference type="Pfam" id="PF25390"/>
    </source>
</evidence>
<feature type="repeat" description="RCC1" evidence="3">
    <location>
        <begin position="242"/>
        <end position="294"/>
    </location>
</feature>
<dbReference type="OrthoDB" id="61110at2759"/>
<dbReference type="PROSITE" id="PS00626">
    <property type="entry name" value="RCC1_2"/>
    <property type="match status" value="2"/>
</dbReference>
<dbReference type="Gene3D" id="2.130.10.30">
    <property type="entry name" value="Regulator of chromosome condensation 1/beta-lactamase-inhibitor protein II"/>
    <property type="match status" value="1"/>
</dbReference>
<feature type="repeat" description="RCC1" evidence="3">
    <location>
        <begin position="85"/>
        <end position="133"/>
    </location>
</feature>
<evidence type="ECO:0000256" key="1">
    <source>
        <dbReference type="ARBA" id="ARBA00022658"/>
    </source>
</evidence>
<accession>A0A1X0RCI4</accession>
<feature type="repeat" description="RCC1" evidence="3">
    <location>
        <begin position="31"/>
        <end position="83"/>
    </location>
</feature>
<protein>
    <submittedName>
        <fullName evidence="5">RCC1/BLIP-II protein</fullName>
    </submittedName>
</protein>
<dbReference type="Pfam" id="PF25390">
    <property type="entry name" value="WD40_RLD"/>
    <property type="match status" value="1"/>
</dbReference>
<reference evidence="5" key="1">
    <citation type="journal article" date="2016" name="Proc. Natl. Acad. Sci. U.S.A.">
        <title>Lipid metabolic changes in an early divergent fungus govern the establishment of a mutualistic symbiosis with endobacteria.</title>
        <authorList>
            <person name="Lastovetsky O.A."/>
            <person name="Gaspar M.L."/>
            <person name="Mondo S.J."/>
            <person name="LaButti K.M."/>
            <person name="Sandor L."/>
            <person name="Grigoriev I.V."/>
            <person name="Henry S.A."/>
            <person name="Pawlowska T.E."/>
        </authorList>
    </citation>
    <scope>NUCLEOTIDE SEQUENCE [LARGE SCALE GENOMIC DNA]</scope>
    <source>
        <strain evidence="5">ATCC 52814</strain>
    </source>
</reference>
<feature type="repeat" description="RCC1" evidence="3">
    <location>
        <begin position="360"/>
        <end position="413"/>
    </location>
</feature>
<dbReference type="InterPro" id="IPR058923">
    <property type="entry name" value="RCC1-like_dom"/>
</dbReference>
<feature type="domain" description="RCC1-like" evidence="4">
    <location>
        <begin position="33"/>
        <end position="409"/>
    </location>
</feature>
<keyword evidence="1" id="KW-0344">Guanine-nucleotide releasing factor</keyword>
<feature type="repeat" description="RCC1" evidence="3">
    <location>
        <begin position="134"/>
        <end position="188"/>
    </location>
</feature>
<organism evidence="5">
    <name type="scientific">Rhizopus microsporus var. microsporus</name>
    <dbReference type="NCBI Taxonomy" id="86635"/>
    <lineage>
        <taxon>Eukaryota</taxon>
        <taxon>Fungi</taxon>
        <taxon>Fungi incertae sedis</taxon>
        <taxon>Mucoromycota</taxon>
        <taxon>Mucoromycotina</taxon>
        <taxon>Mucoromycetes</taxon>
        <taxon>Mucorales</taxon>
        <taxon>Mucorineae</taxon>
        <taxon>Rhizopodaceae</taxon>
        <taxon>Rhizopus</taxon>
    </lineage>
</organism>
<dbReference type="VEuPathDB" id="FungiDB:BCV72DRAFT_287068"/>
<dbReference type="InterPro" id="IPR000408">
    <property type="entry name" value="Reg_chr_condens"/>
</dbReference>
<dbReference type="PANTHER" id="PTHR45982:SF1">
    <property type="entry name" value="REGULATOR OF CHROMOSOME CONDENSATION"/>
    <property type="match status" value="1"/>
</dbReference>
<dbReference type="EMBL" id="KV921873">
    <property type="protein sequence ID" value="ORE09744.1"/>
    <property type="molecule type" value="Genomic_DNA"/>
</dbReference>
<dbReference type="GO" id="GO:0005085">
    <property type="term" value="F:guanyl-nucleotide exchange factor activity"/>
    <property type="evidence" value="ECO:0007669"/>
    <property type="project" value="TreeGrafter"/>
</dbReference>
<dbReference type="GO" id="GO:0005737">
    <property type="term" value="C:cytoplasm"/>
    <property type="evidence" value="ECO:0007669"/>
    <property type="project" value="TreeGrafter"/>
</dbReference>
<name>A0A1X0RCI4_RHIZD</name>
<feature type="repeat" description="RCC1" evidence="3">
    <location>
        <begin position="295"/>
        <end position="359"/>
    </location>
</feature>
<gene>
    <name evidence="5" type="ORF">BCV72DRAFT_287068</name>
</gene>
<feature type="repeat" description="RCC1" evidence="3">
    <location>
        <begin position="189"/>
        <end position="241"/>
    </location>
</feature>
<dbReference type="InterPro" id="IPR009091">
    <property type="entry name" value="RCC1/BLIP-II"/>
</dbReference>
<dbReference type="PROSITE" id="PS50012">
    <property type="entry name" value="RCC1_3"/>
    <property type="match status" value="7"/>
</dbReference>
<dbReference type="PANTHER" id="PTHR45982">
    <property type="entry name" value="REGULATOR OF CHROMOSOME CONDENSATION"/>
    <property type="match status" value="1"/>
</dbReference>
<evidence type="ECO:0000256" key="3">
    <source>
        <dbReference type="PROSITE-ProRule" id="PRU00235"/>
    </source>
</evidence>
<dbReference type="AlphaFoldDB" id="A0A1X0RCI4"/>
<sequence>MVKRKKSSAPLSSKLSRKRTTFAIPRATEKGKLFTCGSNDASQLGMSGDVEELNKLTLVESLKDKEFTDVVCGGMHSIAIDSEGAVLYSWGCNDEGALGRQGEESTPAPVSCGGATIVKVACGDNVSMGLTEDGQIYSWGTYRGNEGTFGFSIGINKRTAPMLHPALGTETVIDIAAGANHSLALTNRGRVYAWGYGAQGQLARRISPRFEKNWLRHDSIGLKKVKLIGAGSYHSLAVTTDNKLYAWGLNNYKQCCDDERQFIFKPILVPLSENFGEIVSVQGGEHHTLILTKSGEVYAYGRGDAYQLGLQQDVLESLKVTSSDSAFRFYVPTPTLVSGLEKIVSISVGPEYGLACSEDGRSYCWGYNSGNAIGNGSDRDEPTPRLQVFEGVGDKQVLRLSAGGQHSLCLAKESSS</sequence>